<accession>A0A1M6CV38</accession>
<feature type="domain" description="Glycoside hydrolase 35 catalytic" evidence="3">
    <location>
        <begin position="39"/>
        <end position="392"/>
    </location>
</feature>
<keyword evidence="5" id="KW-1185">Reference proteome</keyword>
<dbReference type="EMBL" id="FQYQ01000003">
    <property type="protein sequence ID" value="SHI64664.1"/>
    <property type="molecule type" value="Genomic_DNA"/>
</dbReference>
<dbReference type="InterPro" id="IPR037110">
    <property type="entry name" value="Betagal_dom2_sf"/>
</dbReference>
<dbReference type="GO" id="GO:0005975">
    <property type="term" value="P:carbohydrate metabolic process"/>
    <property type="evidence" value="ECO:0007669"/>
    <property type="project" value="InterPro"/>
</dbReference>
<dbReference type="OrthoDB" id="9813184at2"/>
<dbReference type="PANTHER" id="PTHR23421">
    <property type="entry name" value="BETA-GALACTOSIDASE RELATED"/>
    <property type="match status" value="1"/>
</dbReference>
<dbReference type="GO" id="GO:0004553">
    <property type="term" value="F:hydrolase activity, hydrolyzing O-glycosyl compounds"/>
    <property type="evidence" value="ECO:0007669"/>
    <property type="project" value="InterPro"/>
</dbReference>
<dbReference type="Pfam" id="PF01301">
    <property type="entry name" value="Glyco_hydro_35"/>
    <property type="match status" value="1"/>
</dbReference>
<evidence type="ECO:0000313" key="4">
    <source>
        <dbReference type="EMBL" id="SHI64664.1"/>
    </source>
</evidence>
<dbReference type="Gene3D" id="2.102.20.10">
    <property type="entry name" value="Beta-galactosidase, domain 2"/>
    <property type="match status" value="1"/>
</dbReference>
<name>A0A1M6CV38_PSEXY</name>
<keyword evidence="4" id="KW-0378">Hydrolase</keyword>
<evidence type="ECO:0000256" key="2">
    <source>
        <dbReference type="RuleBase" id="RU003679"/>
    </source>
</evidence>
<dbReference type="PRINTS" id="PR00742">
    <property type="entry name" value="GLHYDRLASE35"/>
</dbReference>
<protein>
    <submittedName>
        <fullName evidence="4">Glycosyl hydrolases family 35</fullName>
    </submittedName>
</protein>
<gene>
    <name evidence="4" type="ORF">SAMN02745725_00826</name>
</gene>
<proteinExistence type="inferred from homology"/>
<evidence type="ECO:0000259" key="3">
    <source>
        <dbReference type="Pfam" id="PF01301"/>
    </source>
</evidence>
<evidence type="ECO:0000256" key="1">
    <source>
        <dbReference type="ARBA" id="ARBA00009809"/>
    </source>
</evidence>
<comment type="similarity">
    <text evidence="1 2">Belongs to the glycosyl hydrolase 35 family.</text>
</comment>
<reference evidence="4 5" key="1">
    <citation type="submission" date="2016-11" db="EMBL/GenBank/DDBJ databases">
        <authorList>
            <person name="Jaros S."/>
            <person name="Januszkiewicz K."/>
            <person name="Wedrychowicz H."/>
        </authorList>
    </citation>
    <scope>NUCLEOTIDE SEQUENCE [LARGE SCALE GENOMIC DNA]</scope>
    <source>
        <strain evidence="4 5">DSM 14809</strain>
    </source>
</reference>
<dbReference type="RefSeq" id="WP_072913098.1">
    <property type="nucleotide sequence ID" value="NZ_FQYQ01000003.1"/>
</dbReference>
<evidence type="ECO:0000313" key="5">
    <source>
        <dbReference type="Proteomes" id="UP000184185"/>
    </source>
</evidence>
<dbReference type="InterPro" id="IPR017853">
    <property type="entry name" value="GH"/>
</dbReference>
<sequence length="723" mass="82669">MEHKLDFTKARELKIHKLSEKFWGTNPSGGELGFTNYYMMVDGKAFFAISGECHFSRVPENQWEDTILKMKAGGLNVIATYVFWNHHEEIEGQFRFDGRRNIRGFIELCKKHGMYVILRIGPFDHGEVRNGGLPDWLYGKPFDVRTTNEKFLHYTRLLYRAIYSQVKGLLYKDGGPIIAAQLDNEYMHSAAPWEMTLGTSNEWTNGGTEGDAYMLALKKIAIEEGIVTPFYTCTGWGGAATPTEEMMPLWGGYAFWPWMYYGNPDYKHPATPEYIYRDNHNNDVSATYNFEPFYKPEDMPYACCEMGGGMTSYYNYRFQIPFESVDAMANIKMASGCNFLGYYMYRGGNNPKGEHGLFLNEHQCPKISYDYQAPIGEFGQIRPSYHRLRRIHLFAKHFGYRICDMVTMLSDDNIEITPEDTSKLRYAVRTDGDAGFLFINNYQDHATLTDKKDETIIINTQDKEIKISNISIGAGESAILPINMELDGVKLLYATAQPLSKVEKDGIITYYFFEIPGMKPTYLFDGEEPVIVEVGKDLGITRSAGDKEIRFVTLSTKESLDYYEFETEEGVKFLFSETPVVWDGNNFKTELHDQNVRGLQWKRCGQSRFTFTIPKLSDDAKDTILKIDYSGDVASIFNEAGELIEDNFCNGNVFEIGLKEAELKEGDVLTLYITPQKDDVMVDVSSTMAGRMEKSTDQHFELRSIELAEVIEIVCSRKIQRGK</sequence>
<dbReference type="InterPro" id="IPR001944">
    <property type="entry name" value="Glycoside_Hdrlase_35"/>
</dbReference>
<dbReference type="Proteomes" id="UP000184185">
    <property type="component" value="Unassembled WGS sequence"/>
</dbReference>
<dbReference type="InterPro" id="IPR031330">
    <property type="entry name" value="Gly_Hdrlase_35_cat"/>
</dbReference>
<dbReference type="AlphaFoldDB" id="A0A1M6CV38"/>
<dbReference type="Gene3D" id="3.20.20.80">
    <property type="entry name" value="Glycosidases"/>
    <property type="match status" value="1"/>
</dbReference>
<dbReference type="SUPFAM" id="SSF51445">
    <property type="entry name" value="(Trans)glycosidases"/>
    <property type="match status" value="1"/>
</dbReference>
<organism evidence="4 5">
    <name type="scientific">Pseudobutyrivibrio xylanivorans DSM 14809</name>
    <dbReference type="NCBI Taxonomy" id="1123012"/>
    <lineage>
        <taxon>Bacteria</taxon>
        <taxon>Bacillati</taxon>
        <taxon>Bacillota</taxon>
        <taxon>Clostridia</taxon>
        <taxon>Lachnospirales</taxon>
        <taxon>Lachnospiraceae</taxon>
        <taxon>Pseudobutyrivibrio</taxon>
    </lineage>
</organism>